<dbReference type="GO" id="GO:0004497">
    <property type="term" value="F:monooxygenase activity"/>
    <property type="evidence" value="ECO:0007669"/>
    <property type="project" value="UniProtKB-KW"/>
</dbReference>
<keyword evidence="2" id="KW-0560">Oxidoreductase</keyword>
<dbReference type="InterPro" id="IPR007138">
    <property type="entry name" value="ABM_dom"/>
</dbReference>
<evidence type="ECO:0000313" key="2">
    <source>
        <dbReference type="EMBL" id="MBB5638134.1"/>
    </source>
</evidence>
<keyword evidence="2" id="KW-0503">Monooxygenase</keyword>
<gene>
    <name evidence="2" type="ORF">HDE68_004060</name>
</gene>
<protein>
    <submittedName>
        <fullName evidence="2">Quinol monooxygenase YgiN</fullName>
    </submittedName>
</protein>
<dbReference type="Pfam" id="PF03992">
    <property type="entry name" value="ABM"/>
    <property type="match status" value="1"/>
</dbReference>
<dbReference type="PROSITE" id="PS51725">
    <property type="entry name" value="ABM"/>
    <property type="match status" value="1"/>
</dbReference>
<dbReference type="InterPro" id="IPR011008">
    <property type="entry name" value="Dimeric_a/b-barrel"/>
</dbReference>
<sequence>MITYITKFQSDGAESSAALKSIFAELQKNTPLEPGCISYQVYTTENHPDLFYILEKWQSQQDFEGHLEVIRAGSYIEKASEYITEAIESIKLLEFN</sequence>
<dbReference type="SUPFAM" id="SSF54909">
    <property type="entry name" value="Dimeric alpha+beta barrel"/>
    <property type="match status" value="1"/>
</dbReference>
<feature type="domain" description="ABM" evidence="1">
    <location>
        <begin position="1"/>
        <end position="91"/>
    </location>
</feature>
<dbReference type="Proteomes" id="UP000537204">
    <property type="component" value="Unassembled WGS sequence"/>
</dbReference>
<evidence type="ECO:0000313" key="3">
    <source>
        <dbReference type="Proteomes" id="UP000537204"/>
    </source>
</evidence>
<dbReference type="EMBL" id="JACHCE010000007">
    <property type="protein sequence ID" value="MBB5638134.1"/>
    <property type="molecule type" value="Genomic_DNA"/>
</dbReference>
<dbReference type="Gene3D" id="3.30.70.100">
    <property type="match status" value="1"/>
</dbReference>
<evidence type="ECO:0000259" key="1">
    <source>
        <dbReference type="PROSITE" id="PS51725"/>
    </source>
</evidence>
<proteinExistence type="predicted"/>
<comment type="caution">
    <text evidence="2">The sequence shown here is derived from an EMBL/GenBank/DDBJ whole genome shotgun (WGS) entry which is preliminary data.</text>
</comment>
<accession>A0A7W8ZQ50</accession>
<dbReference type="RefSeq" id="WP_183883975.1">
    <property type="nucleotide sequence ID" value="NZ_JACHCE010000007.1"/>
</dbReference>
<name>A0A7W8ZQ50_9SPHI</name>
<reference evidence="2 3" key="1">
    <citation type="submission" date="2020-08" db="EMBL/GenBank/DDBJ databases">
        <title>Genomic Encyclopedia of Type Strains, Phase IV (KMG-V): Genome sequencing to study the core and pangenomes of soil and plant-associated prokaryotes.</title>
        <authorList>
            <person name="Whitman W."/>
        </authorList>
    </citation>
    <scope>NUCLEOTIDE SEQUENCE [LARGE SCALE GENOMIC DNA]</scope>
    <source>
        <strain evidence="2 3">S3M1</strain>
    </source>
</reference>
<organism evidence="2 3">
    <name type="scientific">Pedobacter cryoconitis</name>
    <dbReference type="NCBI Taxonomy" id="188932"/>
    <lineage>
        <taxon>Bacteria</taxon>
        <taxon>Pseudomonadati</taxon>
        <taxon>Bacteroidota</taxon>
        <taxon>Sphingobacteriia</taxon>
        <taxon>Sphingobacteriales</taxon>
        <taxon>Sphingobacteriaceae</taxon>
        <taxon>Pedobacter</taxon>
    </lineage>
</organism>
<dbReference type="AlphaFoldDB" id="A0A7W8ZQ50"/>